<sequence length="88" mass="9069">MSKNDEKKGTLGDPREDISGTAGLERTVGTTSTSTGTPERTGVTAGISDTGNLDHSNTSQTDHQHFQVTSDLANYSGAAGSTTIPSNK</sequence>
<proteinExistence type="predicted"/>
<name>A0A814WTP7_9BILA</name>
<comment type="caution">
    <text evidence="2">The sequence shown here is derived from an EMBL/GenBank/DDBJ whole genome shotgun (WGS) entry which is preliminary data.</text>
</comment>
<organism evidence="2 4">
    <name type="scientific">Rotaria sordida</name>
    <dbReference type="NCBI Taxonomy" id="392033"/>
    <lineage>
        <taxon>Eukaryota</taxon>
        <taxon>Metazoa</taxon>
        <taxon>Spiralia</taxon>
        <taxon>Gnathifera</taxon>
        <taxon>Rotifera</taxon>
        <taxon>Eurotatoria</taxon>
        <taxon>Bdelloidea</taxon>
        <taxon>Philodinida</taxon>
        <taxon>Philodinidae</taxon>
        <taxon>Rotaria</taxon>
    </lineage>
</organism>
<feature type="compositionally biased region" description="Low complexity" evidence="1">
    <location>
        <begin position="25"/>
        <end position="41"/>
    </location>
</feature>
<protein>
    <submittedName>
        <fullName evidence="2">Uncharacterized protein</fullName>
    </submittedName>
</protein>
<dbReference type="Proteomes" id="UP000663864">
    <property type="component" value="Unassembled WGS sequence"/>
</dbReference>
<feature type="compositionally biased region" description="Polar residues" evidence="1">
    <location>
        <begin position="47"/>
        <end position="88"/>
    </location>
</feature>
<evidence type="ECO:0000313" key="2">
    <source>
        <dbReference type="EMBL" id="CAF1206202.1"/>
    </source>
</evidence>
<dbReference type="EMBL" id="CAJOBD010000873">
    <property type="protein sequence ID" value="CAF3730294.1"/>
    <property type="molecule type" value="Genomic_DNA"/>
</dbReference>
<dbReference type="AlphaFoldDB" id="A0A814WTP7"/>
<dbReference type="EMBL" id="CAJNOT010001483">
    <property type="protein sequence ID" value="CAF1206202.1"/>
    <property type="molecule type" value="Genomic_DNA"/>
</dbReference>
<gene>
    <name evidence="3" type="ORF">JBS370_LOCUS11367</name>
    <name evidence="2" type="ORF">ZHD862_LOCUS23120</name>
</gene>
<evidence type="ECO:0000313" key="4">
    <source>
        <dbReference type="Proteomes" id="UP000663864"/>
    </source>
</evidence>
<feature type="compositionally biased region" description="Basic and acidic residues" evidence="1">
    <location>
        <begin position="1"/>
        <end position="18"/>
    </location>
</feature>
<feature type="region of interest" description="Disordered" evidence="1">
    <location>
        <begin position="1"/>
        <end position="88"/>
    </location>
</feature>
<dbReference type="Proteomes" id="UP000663836">
    <property type="component" value="Unassembled WGS sequence"/>
</dbReference>
<evidence type="ECO:0000256" key="1">
    <source>
        <dbReference type="SAM" id="MobiDB-lite"/>
    </source>
</evidence>
<evidence type="ECO:0000313" key="3">
    <source>
        <dbReference type="EMBL" id="CAF3730294.1"/>
    </source>
</evidence>
<accession>A0A814WTP7</accession>
<reference evidence="2" key="1">
    <citation type="submission" date="2021-02" db="EMBL/GenBank/DDBJ databases">
        <authorList>
            <person name="Nowell W R."/>
        </authorList>
    </citation>
    <scope>NUCLEOTIDE SEQUENCE</scope>
</reference>